<organism evidence="2 3">
    <name type="scientific">Aspergillus pseudoustus</name>
    <dbReference type="NCBI Taxonomy" id="1810923"/>
    <lineage>
        <taxon>Eukaryota</taxon>
        <taxon>Fungi</taxon>
        <taxon>Dikarya</taxon>
        <taxon>Ascomycota</taxon>
        <taxon>Pezizomycotina</taxon>
        <taxon>Eurotiomycetes</taxon>
        <taxon>Eurotiomycetidae</taxon>
        <taxon>Eurotiales</taxon>
        <taxon>Aspergillaceae</taxon>
        <taxon>Aspergillus</taxon>
        <taxon>Aspergillus subgen. Nidulantes</taxon>
    </lineage>
</organism>
<reference evidence="2 3" key="1">
    <citation type="submission" date="2024-07" db="EMBL/GenBank/DDBJ databases">
        <title>Section-level genome sequencing and comparative genomics of Aspergillus sections Usti and Cavernicolus.</title>
        <authorList>
            <consortium name="Lawrence Berkeley National Laboratory"/>
            <person name="Nybo J.L."/>
            <person name="Vesth T.C."/>
            <person name="Theobald S."/>
            <person name="Frisvad J.C."/>
            <person name="Larsen T.O."/>
            <person name="Kjaerboelling I."/>
            <person name="Rothschild-Mancinelli K."/>
            <person name="Lyhne E.K."/>
            <person name="Kogle M.E."/>
            <person name="Barry K."/>
            <person name="Clum A."/>
            <person name="Na H."/>
            <person name="Ledsgaard L."/>
            <person name="Lin J."/>
            <person name="Lipzen A."/>
            <person name="Kuo A."/>
            <person name="Riley R."/>
            <person name="Mondo S."/>
            <person name="Labutti K."/>
            <person name="Haridas S."/>
            <person name="Pangalinan J."/>
            <person name="Salamov A.A."/>
            <person name="Simmons B.A."/>
            <person name="Magnuson J.K."/>
            <person name="Chen J."/>
            <person name="Drula E."/>
            <person name="Henrissat B."/>
            <person name="Wiebenga A."/>
            <person name="Lubbers R.J."/>
            <person name="Gomes A.C."/>
            <person name="Makela M.R."/>
            <person name="Stajich J."/>
            <person name="Grigoriev I.V."/>
            <person name="Mortensen U.H."/>
            <person name="De Vries R.P."/>
            <person name="Baker S.E."/>
            <person name="Andersen M.R."/>
        </authorList>
    </citation>
    <scope>NUCLEOTIDE SEQUENCE [LARGE SCALE GENOMIC DNA]</scope>
    <source>
        <strain evidence="2 3">CBS 123904</strain>
    </source>
</reference>
<keyword evidence="1" id="KW-0812">Transmembrane</keyword>
<name>A0ABR4JRK9_9EURO</name>
<keyword evidence="3" id="KW-1185">Reference proteome</keyword>
<keyword evidence="1" id="KW-0472">Membrane</keyword>
<keyword evidence="1" id="KW-1133">Transmembrane helix</keyword>
<evidence type="ECO:0000313" key="3">
    <source>
        <dbReference type="Proteomes" id="UP001610446"/>
    </source>
</evidence>
<dbReference type="EMBL" id="JBFXLU010000107">
    <property type="protein sequence ID" value="KAL2841707.1"/>
    <property type="molecule type" value="Genomic_DNA"/>
</dbReference>
<evidence type="ECO:0000256" key="1">
    <source>
        <dbReference type="SAM" id="Phobius"/>
    </source>
</evidence>
<protein>
    <submittedName>
        <fullName evidence="2">Uncharacterized protein</fullName>
    </submittedName>
</protein>
<proteinExistence type="predicted"/>
<gene>
    <name evidence="2" type="ORF">BJY01DRAFT_217249</name>
</gene>
<accession>A0ABR4JRK9</accession>
<dbReference type="Proteomes" id="UP001610446">
    <property type="component" value="Unassembled WGS sequence"/>
</dbReference>
<feature type="transmembrane region" description="Helical" evidence="1">
    <location>
        <begin position="20"/>
        <end position="40"/>
    </location>
</feature>
<evidence type="ECO:0000313" key="2">
    <source>
        <dbReference type="EMBL" id="KAL2841707.1"/>
    </source>
</evidence>
<comment type="caution">
    <text evidence="2">The sequence shown here is derived from an EMBL/GenBank/DDBJ whole genome shotgun (WGS) entry which is preliminary data.</text>
</comment>
<sequence length="54" mass="5464">MIWKGTPTPGILGNPAAATAAASPGATGILGFFGFFGFVSSPGCFRGRPRFFGV</sequence>